<evidence type="ECO:0000256" key="3">
    <source>
        <dbReference type="PIRSR" id="PIRSR620019-2"/>
    </source>
</evidence>
<dbReference type="RefSeq" id="WP_007657886.1">
    <property type="nucleotide sequence ID" value="NZ_JH976475.1"/>
</dbReference>
<dbReference type="PANTHER" id="PTHR43300:SF7">
    <property type="entry name" value="UDP-N-ACETYLBACILLOSAMINE N-ACETYLTRANSFERASE"/>
    <property type="match status" value="1"/>
</dbReference>
<dbReference type="Gene3D" id="3.40.50.20">
    <property type="match status" value="1"/>
</dbReference>
<dbReference type="EMBL" id="AGZO01000031">
    <property type="protein sequence ID" value="EKN09384.1"/>
    <property type="molecule type" value="Genomic_DNA"/>
</dbReference>
<feature type="active site" description="Proton acceptor" evidence="2">
    <location>
        <position position="141"/>
    </location>
</feature>
<dbReference type="OrthoDB" id="708224at2"/>
<feature type="binding site" evidence="3">
    <location>
        <position position="72"/>
    </location>
    <ligand>
        <name>substrate</name>
    </ligand>
</feature>
<dbReference type="InterPro" id="IPR050179">
    <property type="entry name" value="Trans_hexapeptide_repeat"/>
</dbReference>
<feature type="domain" description="PglD N-terminal" evidence="4">
    <location>
        <begin position="3"/>
        <end position="83"/>
    </location>
</feature>
<dbReference type="SUPFAM" id="SSF51161">
    <property type="entry name" value="Trimeric LpxA-like enzymes"/>
    <property type="match status" value="1"/>
</dbReference>
<feature type="site" description="Increases basicity of active site His" evidence="2">
    <location>
        <position position="142"/>
    </location>
</feature>
<dbReference type="NCBIfam" id="TIGR03570">
    <property type="entry name" value="NeuD_NnaD"/>
    <property type="match status" value="1"/>
</dbReference>
<keyword evidence="5" id="KW-0808">Transferase</keyword>
<evidence type="ECO:0000313" key="5">
    <source>
        <dbReference type="EMBL" id="EKN09384.1"/>
    </source>
</evidence>
<evidence type="ECO:0000256" key="1">
    <source>
        <dbReference type="ARBA" id="ARBA00007274"/>
    </source>
</evidence>
<comment type="caution">
    <text evidence="5">The sequence shown here is derived from an EMBL/GenBank/DDBJ whole genome shotgun (WGS) entry which is preliminary data.</text>
</comment>
<dbReference type="PANTHER" id="PTHR43300">
    <property type="entry name" value="ACETYLTRANSFERASE"/>
    <property type="match status" value="1"/>
</dbReference>
<comment type="similarity">
    <text evidence="1">Belongs to the transferase hexapeptide repeat family.</text>
</comment>
<dbReference type="HOGENOM" id="CLU_081811_1_1_10"/>
<protein>
    <submittedName>
        <fullName evidence="5">Sialic acid O-acetyltransferase NeuD family sugar O-acyltransferase</fullName>
    </submittedName>
</protein>
<gene>
    <name evidence="5" type="ORF">HMPREF1076_04413</name>
</gene>
<dbReference type="AlphaFoldDB" id="K5Z1J4"/>
<dbReference type="Proteomes" id="UP000006330">
    <property type="component" value="Unassembled WGS sequence"/>
</dbReference>
<name>K5Z1J4_9BACT</name>
<proteinExistence type="inferred from homology"/>
<dbReference type="PATRIC" id="fig|999418.3.peg.4489"/>
<dbReference type="InterPro" id="IPR020019">
    <property type="entry name" value="AcTrfase_PglD-like"/>
</dbReference>
<dbReference type="Pfam" id="PF17836">
    <property type="entry name" value="PglD_N"/>
    <property type="match status" value="1"/>
</dbReference>
<organism evidence="5 6">
    <name type="scientific">Parabacteroides goldsteinii CL02T12C30</name>
    <dbReference type="NCBI Taxonomy" id="999418"/>
    <lineage>
        <taxon>Bacteria</taxon>
        <taxon>Pseudomonadati</taxon>
        <taxon>Bacteroidota</taxon>
        <taxon>Bacteroidia</taxon>
        <taxon>Bacteroidales</taxon>
        <taxon>Tannerellaceae</taxon>
        <taxon>Parabacteroides</taxon>
    </lineage>
</organism>
<dbReference type="CDD" id="cd03360">
    <property type="entry name" value="LbH_AT_putative"/>
    <property type="match status" value="1"/>
</dbReference>
<dbReference type="InterPro" id="IPR041561">
    <property type="entry name" value="PglD_N"/>
</dbReference>
<dbReference type="Gene3D" id="2.160.10.10">
    <property type="entry name" value="Hexapeptide repeat proteins"/>
    <property type="match status" value="1"/>
</dbReference>
<dbReference type="GO" id="GO:0016746">
    <property type="term" value="F:acyltransferase activity"/>
    <property type="evidence" value="ECO:0007669"/>
    <property type="project" value="UniProtKB-KW"/>
</dbReference>
<accession>K5Z1J4</accession>
<dbReference type="InterPro" id="IPR011004">
    <property type="entry name" value="Trimer_LpxA-like_sf"/>
</dbReference>
<evidence type="ECO:0000313" key="6">
    <source>
        <dbReference type="Proteomes" id="UP000006330"/>
    </source>
</evidence>
<reference evidence="5 6" key="1">
    <citation type="submission" date="2012-02" db="EMBL/GenBank/DDBJ databases">
        <title>The Genome Sequence of Parabacteroides goldsteinii CL02T12C30.</title>
        <authorList>
            <consortium name="The Broad Institute Genome Sequencing Platform"/>
            <person name="Earl A."/>
            <person name="Ward D."/>
            <person name="Feldgarden M."/>
            <person name="Gevers D."/>
            <person name="Zitomersky N.L."/>
            <person name="Coyne M.J."/>
            <person name="Comstock L.E."/>
            <person name="Young S.K."/>
            <person name="Zeng Q."/>
            <person name="Gargeya S."/>
            <person name="Fitzgerald M."/>
            <person name="Haas B."/>
            <person name="Abouelleil A."/>
            <person name="Alvarado L."/>
            <person name="Arachchi H.M."/>
            <person name="Berlin A."/>
            <person name="Chapman S.B."/>
            <person name="Gearin G."/>
            <person name="Goldberg J."/>
            <person name="Griggs A."/>
            <person name="Gujja S."/>
            <person name="Hansen M."/>
            <person name="Heiman D."/>
            <person name="Howarth C."/>
            <person name="Larimer J."/>
            <person name="Lui A."/>
            <person name="MacDonald P.J.P."/>
            <person name="McCowen C."/>
            <person name="Montmayeur A."/>
            <person name="Murphy C."/>
            <person name="Neiman D."/>
            <person name="Pearson M."/>
            <person name="Priest M."/>
            <person name="Roberts A."/>
            <person name="Saif S."/>
            <person name="Shea T."/>
            <person name="Sisk P."/>
            <person name="Stolte C."/>
            <person name="Sykes S."/>
            <person name="Wortman J."/>
            <person name="Nusbaum C."/>
            <person name="Birren B."/>
        </authorList>
    </citation>
    <scope>NUCLEOTIDE SEQUENCE [LARGE SCALE GENOMIC DNA]</scope>
    <source>
        <strain evidence="5 6">CL02T12C30</strain>
    </source>
</reference>
<keyword evidence="5" id="KW-0012">Acyltransferase</keyword>
<evidence type="ECO:0000259" key="4">
    <source>
        <dbReference type="Pfam" id="PF17836"/>
    </source>
</evidence>
<sequence length="213" mass="22949">MKNIAIYGAGGFGREVACLLNIINKKEPTWNLVGFFDDGKEKGYFNEYGEILGGIAEVNAWTVPLSIVIAIGSPHVVEKIVNSIDNANIDYPNIIAPDTIFLDKSHFFIGQGNLVCPGCLFSTNVQIGNFNCFNGFITVGHDTRIENFNSIMPAVRVSGGVRIGKRNFLGVGSAILQQIKVGCDTVIGANSVVIRSTKDGNTYVGNPACIVKY</sequence>
<evidence type="ECO:0000256" key="2">
    <source>
        <dbReference type="PIRSR" id="PIRSR620019-1"/>
    </source>
</evidence>